<dbReference type="EMBL" id="JBHFFA010000005">
    <property type="protein sequence ID" value="KAL2624057.1"/>
    <property type="molecule type" value="Genomic_DNA"/>
</dbReference>
<sequence length="232" mass="26061">MTGNLASLVDFSRKQDDMASGTEDTGGVGQRKAENFTLTLWNLVELSLDTRRDVKTKVAGLKSFVMELGTYCGRLLKSPVVGPNLTTVLKTMESKLRSYAEVAKEVQTSVFVEQEEEQKNRQVRVKNLRISGLPEKTRENTKEEVIRFFQEELGVSLPDRMKVNVEKTKWFCVGSRKEEAFEFQGSAIAQVSAYKYLGLIFAQNLSWASCVQARITGGMKALYHVQAKCQEG</sequence>
<reference evidence="1 2" key="1">
    <citation type="submission" date="2024-09" db="EMBL/GenBank/DDBJ databases">
        <title>Chromosome-scale assembly of Riccia fluitans.</title>
        <authorList>
            <person name="Paukszto L."/>
            <person name="Sawicki J."/>
            <person name="Karawczyk K."/>
            <person name="Piernik-Szablinska J."/>
            <person name="Szczecinska M."/>
            <person name="Mazdziarz M."/>
        </authorList>
    </citation>
    <scope>NUCLEOTIDE SEQUENCE [LARGE SCALE GENOMIC DNA]</scope>
    <source>
        <strain evidence="1">Rf_01</strain>
        <tissue evidence="1">Aerial parts of the thallus</tissue>
    </source>
</reference>
<proteinExistence type="predicted"/>
<accession>A0ABD1YBD2</accession>
<dbReference type="AlphaFoldDB" id="A0ABD1YBD2"/>
<protein>
    <submittedName>
        <fullName evidence="1">Uncharacterized protein</fullName>
    </submittedName>
</protein>
<organism evidence="1 2">
    <name type="scientific">Riccia fluitans</name>
    <dbReference type="NCBI Taxonomy" id="41844"/>
    <lineage>
        <taxon>Eukaryota</taxon>
        <taxon>Viridiplantae</taxon>
        <taxon>Streptophyta</taxon>
        <taxon>Embryophyta</taxon>
        <taxon>Marchantiophyta</taxon>
        <taxon>Marchantiopsida</taxon>
        <taxon>Marchantiidae</taxon>
        <taxon>Marchantiales</taxon>
        <taxon>Ricciaceae</taxon>
        <taxon>Riccia</taxon>
    </lineage>
</organism>
<keyword evidence="2" id="KW-1185">Reference proteome</keyword>
<comment type="caution">
    <text evidence="1">The sequence shown here is derived from an EMBL/GenBank/DDBJ whole genome shotgun (WGS) entry which is preliminary data.</text>
</comment>
<name>A0ABD1YBD2_9MARC</name>
<evidence type="ECO:0000313" key="1">
    <source>
        <dbReference type="EMBL" id="KAL2624057.1"/>
    </source>
</evidence>
<dbReference type="Proteomes" id="UP001605036">
    <property type="component" value="Unassembled WGS sequence"/>
</dbReference>
<evidence type="ECO:0000313" key="2">
    <source>
        <dbReference type="Proteomes" id="UP001605036"/>
    </source>
</evidence>
<gene>
    <name evidence="1" type="ORF">R1flu_008302</name>
</gene>